<evidence type="ECO:0000313" key="2">
    <source>
        <dbReference type="EMBL" id="CAH0489869.1"/>
    </source>
</evidence>
<dbReference type="Pfam" id="PF00078">
    <property type="entry name" value="RVT_1"/>
    <property type="match status" value="1"/>
</dbReference>
<dbReference type="SUPFAM" id="SSF56672">
    <property type="entry name" value="DNA/RNA polymerases"/>
    <property type="match status" value="1"/>
</dbReference>
<keyword evidence="3" id="KW-1185">Reference proteome</keyword>
<accession>A0ABN8C9M6</accession>
<dbReference type="InterPro" id="IPR021109">
    <property type="entry name" value="Peptidase_aspartic_dom_sf"/>
</dbReference>
<reference evidence="2 3" key="1">
    <citation type="submission" date="2021-11" db="EMBL/GenBank/DDBJ databases">
        <authorList>
            <person name="Islam A."/>
            <person name="Islam S."/>
            <person name="Flora M.S."/>
            <person name="Rahman M."/>
            <person name="Ziaur R.M."/>
            <person name="Epstein J.H."/>
            <person name="Hassan M."/>
            <person name="Klassen M."/>
            <person name="Woodard K."/>
            <person name="Webb A."/>
            <person name="Webby R.J."/>
            <person name="El Zowalaty M.E."/>
        </authorList>
    </citation>
    <scope>NUCLEOTIDE SEQUENCE [LARGE SCALE GENOMIC DNA]</scope>
    <source>
        <strain evidence="2">Pf1</strain>
    </source>
</reference>
<dbReference type="Gene3D" id="3.10.10.10">
    <property type="entry name" value="HIV Type 1 Reverse Transcriptase, subunit A, domain 1"/>
    <property type="match status" value="1"/>
</dbReference>
<dbReference type="InterPro" id="IPR000477">
    <property type="entry name" value="RT_dom"/>
</dbReference>
<dbReference type="PANTHER" id="PTHR24559">
    <property type="entry name" value="TRANSPOSON TY3-I GAG-POL POLYPROTEIN"/>
    <property type="match status" value="1"/>
</dbReference>
<sequence length="514" mass="56936">MYEAMTLLVDSGASQNFVKLAALNKSPASYELLCQDGKREEAIVRLANGAIVKSEGVQVELDFSFSDFSCKEKFTVLGMESPYDPVLGMPWLAKHQPWIDWRTRTVARSTQDTEKDVLLREAYVADAVSNTVEGAMTVCQSTPGTTHLEKSGVVGSALAESQSREPVAVDGGLTGSQAPQELAQSQEPCAAGRSTLAEIATTPSSRSKVVVTRRTSTRRIKTIKGTSKRVALGSVSVQEDGTTNKLFEAVEDKMPEASSVEVLQLVLASAEEIVNLSKMTWNLFLSELKHEIVAPVPEENVVDCCSSFTMDESVLETDKKKRFAAQGWDALKDSPYYDVLWKHRDVFPAEVPSHLTADRGIRHEIDLKPGTKYCVTRQWPLPKEQVDYINEFFDKRAKAGHVRESKSPQCSPTFCVRKATGGWRVVHAYNNLNTDTIPAQTPIPRKDVLLNSMGKSTIFSALDLKDGYYQVLMRDTDVAKTAVSTPSGMLWELLVMPHGLKNVLRQHSTEWWIT</sequence>
<dbReference type="CDD" id="cd00303">
    <property type="entry name" value="retropepsin_like"/>
    <property type="match status" value="1"/>
</dbReference>
<dbReference type="InterPro" id="IPR043128">
    <property type="entry name" value="Rev_trsase/Diguanyl_cyclase"/>
</dbReference>
<gene>
    <name evidence="2" type="ORF">PFR001_LOCUS5249</name>
</gene>
<feature type="domain" description="Reverse transcriptase" evidence="1">
    <location>
        <begin position="416"/>
        <end position="502"/>
    </location>
</feature>
<dbReference type="InterPro" id="IPR053134">
    <property type="entry name" value="RNA-dir_DNA_polymerase"/>
</dbReference>
<name>A0ABN8C9M6_9STRA</name>
<evidence type="ECO:0000259" key="1">
    <source>
        <dbReference type="Pfam" id="PF00078"/>
    </source>
</evidence>
<organism evidence="2 3">
    <name type="scientific">Peronospora farinosa</name>
    <dbReference type="NCBI Taxonomy" id="134698"/>
    <lineage>
        <taxon>Eukaryota</taxon>
        <taxon>Sar</taxon>
        <taxon>Stramenopiles</taxon>
        <taxon>Oomycota</taxon>
        <taxon>Peronosporomycetes</taxon>
        <taxon>Peronosporales</taxon>
        <taxon>Peronosporaceae</taxon>
        <taxon>Peronospora</taxon>
    </lineage>
</organism>
<evidence type="ECO:0000313" key="3">
    <source>
        <dbReference type="Proteomes" id="UP001157938"/>
    </source>
</evidence>
<dbReference type="Gene3D" id="3.30.70.270">
    <property type="match status" value="1"/>
</dbReference>
<proteinExistence type="predicted"/>
<dbReference type="EMBL" id="CAKLBC010001186">
    <property type="protein sequence ID" value="CAH0489869.1"/>
    <property type="molecule type" value="Genomic_DNA"/>
</dbReference>
<protein>
    <recommendedName>
        <fullName evidence="1">Reverse transcriptase domain-containing protein</fullName>
    </recommendedName>
</protein>
<comment type="caution">
    <text evidence="2">The sequence shown here is derived from an EMBL/GenBank/DDBJ whole genome shotgun (WGS) entry which is preliminary data.</text>
</comment>
<dbReference type="Proteomes" id="UP001157938">
    <property type="component" value="Unassembled WGS sequence"/>
</dbReference>
<dbReference type="PANTHER" id="PTHR24559:SF444">
    <property type="entry name" value="REVERSE TRANSCRIPTASE DOMAIN-CONTAINING PROTEIN"/>
    <property type="match status" value="1"/>
</dbReference>
<dbReference type="InterPro" id="IPR043502">
    <property type="entry name" value="DNA/RNA_pol_sf"/>
</dbReference>
<dbReference type="Gene3D" id="2.40.70.10">
    <property type="entry name" value="Acid Proteases"/>
    <property type="match status" value="1"/>
</dbReference>
<dbReference type="CDD" id="cd01647">
    <property type="entry name" value="RT_LTR"/>
    <property type="match status" value="1"/>
</dbReference>